<dbReference type="RefSeq" id="WP_073240141.1">
    <property type="nucleotide sequence ID" value="NZ_FQUY01000034.1"/>
</dbReference>
<gene>
    <name evidence="2" type="ORF">SAMN02745133_02974</name>
</gene>
<dbReference type="AlphaFoldDB" id="A0A1M5CN28"/>
<sequence length="162" mass="18702">MNASAVFQLIPEYINCPKCGNDQIGNGEGKLIVSRDMFIRSCKCGFKITLDQNGKEINITKNLYRLNDDGVAEWVVAETKQQAFEFADEIWGGIGRDEYLKEFLEDNPGATFEDFIDYFVVEEDMERLHTFFKDNGDRETKTVREWLDEVTEVPSYFGCSDY</sequence>
<dbReference type="STRING" id="1121429.SAMN02745133_02974"/>
<dbReference type="Pfam" id="PF12677">
    <property type="entry name" value="DUF3797"/>
    <property type="match status" value="1"/>
</dbReference>
<reference evidence="3" key="1">
    <citation type="submission" date="2016-11" db="EMBL/GenBank/DDBJ databases">
        <authorList>
            <person name="Varghese N."/>
            <person name="Submissions S."/>
        </authorList>
    </citation>
    <scope>NUCLEOTIDE SEQUENCE [LARGE SCALE GENOMIC DNA]</scope>
    <source>
        <strain evidence="3">DSM 12395</strain>
    </source>
</reference>
<accession>A0A1M5CN28</accession>
<proteinExistence type="predicted"/>
<keyword evidence="3" id="KW-1185">Reference proteome</keyword>
<protein>
    <recommendedName>
        <fullName evidence="1">DUF3797 domain-containing protein</fullName>
    </recommendedName>
</protein>
<evidence type="ECO:0000313" key="3">
    <source>
        <dbReference type="Proteomes" id="UP000184148"/>
    </source>
</evidence>
<dbReference type="EMBL" id="FQUY01000034">
    <property type="protein sequence ID" value="SHF56017.1"/>
    <property type="molecule type" value="Genomic_DNA"/>
</dbReference>
<dbReference type="InterPro" id="IPR024256">
    <property type="entry name" value="DUF3797"/>
</dbReference>
<feature type="domain" description="DUF3797" evidence="1">
    <location>
        <begin position="5"/>
        <end position="48"/>
    </location>
</feature>
<evidence type="ECO:0000313" key="2">
    <source>
        <dbReference type="EMBL" id="SHF56017.1"/>
    </source>
</evidence>
<dbReference type="Proteomes" id="UP000184148">
    <property type="component" value="Unassembled WGS sequence"/>
</dbReference>
<evidence type="ECO:0000259" key="1">
    <source>
        <dbReference type="Pfam" id="PF12677"/>
    </source>
</evidence>
<name>A0A1M5CN28_9FIRM</name>
<dbReference type="OrthoDB" id="2658806at2"/>
<organism evidence="2 3">
    <name type="scientific">Desulforamulus putei DSM 12395</name>
    <dbReference type="NCBI Taxonomy" id="1121429"/>
    <lineage>
        <taxon>Bacteria</taxon>
        <taxon>Bacillati</taxon>
        <taxon>Bacillota</taxon>
        <taxon>Clostridia</taxon>
        <taxon>Eubacteriales</taxon>
        <taxon>Peptococcaceae</taxon>
        <taxon>Desulforamulus</taxon>
    </lineage>
</organism>